<name>A0A1H9Y8P7_9RHOB</name>
<dbReference type="AlphaFoldDB" id="A0A1H9Y8P7"/>
<reference evidence="1 2" key="1">
    <citation type="submission" date="2016-10" db="EMBL/GenBank/DDBJ databases">
        <authorList>
            <person name="de Groot N.N."/>
        </authorList>
    </citation>
    <scope>NUCLEOTIDE SEQUENCE [LARGE SCALE GENOMIC DNA]</scope>
    <source>
        <strain evidence="1 2">DSM 17862</strain>
    </source>
</reference>
<evidence type="ECO:0000313" key="2">
    <source>
        <dbReference type="Proteomes" id="UP000199180"/>
    </source>
</evidence>
<evidence type="ECO:0000313" key="1">
    <source>
        <dbReference type="EMBL" id="SES65296.1"/>
    </source>
</evidence>
<accession>A0A1H9Y8P7</accession>
<gene>
    <name evidence="1" type="ORF">SAMN04489858_10179</name>
</gene>
<organism evidence="1 2">
    <name type="scientific">Paracoccus homiensis</name>
    <dbReference type="NCBI Taxonomy" id="364199"/>
    <lineage>
        <taxon>Bacteria</taxon>
        <taxon>Pseudomonadati</taxon>
        <taxon>Pseudomonadota</taxon>
        <taxon>Alphaproteobacteria</taxon>
        <taxon>Rhodobacterales</taxon>
        <taxon>Paracoccaceae</taxon>
        <taxon>Paracoccus</taxon>
    </lineage>
</organism>
<dbReference type="Proteomes" id="UP000199180">
    <property type="component" value="Unassembled WGS sequence"/>
</dbReference>
<protein>
    <submittedName>
        <fullName evidence="1">Uncharacterized protein</fullName>
    </submittedName>
</protein>
<proteinExistence type="predicted"/>
<dbReference type="RefSeq" id="WP_175479762.1">
    <property type="nucleotide sequence ID" value="NZ_FOHO01000001.1"/>
</dbReference>
<keyword evidence="2" id="KW-1185">Reference proteome</keyword>
<dbReference type="STRING" id="364199.SAMN04489858_10179"/>
<dbReference type="EMBL" id="FOHO01000001">
    <property type="protein sequence ID" value="SES65296.1"/>
    <property type="molecule type" value="Genomic_DNA"/>
</dbReference>
<sequence length="57" mass="6522">MACCSDRRDTDRAMIIDFIHYEPTAVDAAAQRLASSADCYERALGLEWLKMREREAV</sequence>